<dbReference type="HOGENOM" id="CLU_729902_0_0_1"/>
<protein>
    <submittedName>
        <fullName evidence="2">Uncharacterized protein</fullName>
    </submittedName>
</protein>
<feature type="compositionally biased region" description="Pro residues" evidence="1">
    <location>
        <begin position="230"/>
        <end position="240"/>
    </location>
</feature>
<evidence type="ECO:0000313" key="2">
    <source>
        <dbReference type="EMBL" id="ESZ96478.1"/>
    </source>
</evidence>
<dbReference type="AlphaFoldDB" id="W9CKF7"/>
<feature type="region of interest" description="Disordered" evidence="1">
    <location>
        <begin position="219"/>
        <end position="242"/>
    </location>
</feature>
<dbReference type="EMBL" id="AYSA01000136">
    <property type="protein sequence ID" value="ESZ96478.1"/>
    <property type="molecule type" value="Genomic_DNA"/>
</dbReference>
<evidence type="ECO:0000313" key="3">
    <source>
        <dbReference type="Proteomes" id="UP000019487"/>
    </source>
</evidence>
<accession>W9CKF7</accession>
<feature type="compositionally biased region" description="Acidic residues" evidence="1">
    <location>
        <begin position="346"/>
        <end position="363"/>
    </location>
</feature>
<feature type="region of interest" description="Disordered" evidence="1">
    <location>
        <begin position="162"/>
        <end position="192"/>
    </location>
</feature>
<comment type="caution">
    <text evidence="2">The sequence shown here is derived from an EMBL/GenBank/DDBJ whole genome shotgun (WGS) entry which is preliminary data.</text>
</comment>
<feature type="compositionally biased region" description="Basic and acidic residues" evidence="1">
    <location>
        <begin position="325"/>
        <end position="335"/>
    </location>
</feature>
<gene>
    <name evidence="2" type="ORF">SBOR_3100</name>
</gene>
<proteinExistence type="predicted"/>
<reference evidence="2 3" key="1">
    <citation type="journal article" date="2014" name="Genome Announc.">
        <title>Draft genome sequence of Sclerotinia borealis, a psychrophilic plant pathogenic fungus.</title>
        <authorList>
            <person name="Mardanov A.V."/>
            <person name="Beletsky A.V."/>
            <person name="Kadnikov V.V."/>
            <person name="Ignatov A.N."/>
            <person name="Ravin N.V."/>
        </authorList>
    </citation>
    <scope>NUCLEOTIDE SEQUENCE [LARGE SCALE GENOMIC DNA]</scope>
    <source>
        <strain evidence="3">F-4157</strain>
    </source>
</reference>
<feature type="region of interest" description="Disordered" evidence="1">
    <location>
        <begin position="324"/>
        <end position="363"/>
    </location>
</feature>
<dbReference type="Proteomes" id="UP000019487">
    <property type="component" value="Unassembled WGS sequence"/>
</dbReference>
<evidence type="ECO:0000256" key="1">
    <source>
        <dbReference type="SAM" id="MobiDB-lite"/>
    </source>
</evidence>
<organism evidence="2 3">
    <name type="scientific">Sclerotinia borealis (strain F-4128)</name>
    <dbReference type="NCBI Taxonomy" id="1432307"/>
    <lineage>
        <taxon>Eukaryota</taxon>
        <taxon>Fungi</taxon>
        <taxon>Dikarya</taxon>
        <taxon>Ascomycota</taxon>
        <taxon>Pezizomycotina</taxon>
        <taxon>Leotiomycetes</taxon>
        <taxon>Helotiales</taxon>
        <taxon>Sclerotiniaceae</taxon>
        <taxon>Sclerotinia</taxon>
    </lineage>
</organism>
<name>W9CKF7_SCLBF</name>
<keyword evidence="3" id="KW-1185">Reference proteome</keyword>
<sequence length="379" mass="40755">MAQPIYTFQTRPNRPVGHPYIPGIPTISGPSNNQPETIKKLLNRYSKNKSSWEWHARLRGGMQKEDSDPAPGDYYRKTAALKLPADLDADAYVRPSDEWIEENPKRKGMETMPVGRQWITGLALGRALINDPNSGAGYVSSGIPGEEVALFANPQANAAGAPLPIAGPNGSNQVPQPVAAPHNSPSAMPSPIRPLPDFYPNLASPIGLFLAGENPQDIQAAKDHAAPARAMPPPPPPSPSPFQNRYTPIADPNGPQSAFQSPQNPQTVITHTRIVRPATAAELASLPGQAPANGPLPGFNHANAFPQDGFANLELDPQERATTLARRDRPHHDPTVRLAGVPEGNMDLDEANGDEDVPFEWDDDYINGGDVKMGINDVN</sequence>